<protein>
    <submittedName>
        <fullName evidence="1">Uncharacterized protein</fullName>
    </submittedName>
</protein>
<name>A0A0E9Q0Z3_ANGAN</name>
<dbReference type="EMBL" id="GBXM01098168">
    <property type="protein sequence ID" value="JAH10409.1"/>
    <property type="molecule type" value="Transcribed_RNA"/>
</dbReference>
<organism evidence="1">
    <name type="scientific">Anguilla anguilla</name>
    <name type="common">European freshwater eel</name>
    <name type="synonym">Muraena anguilla</name>
    <dbReference type="NCBI Taxonomy" id="7936"/>
    <lineage>
        <taxon>Eukaryota</taxon>
        <taxon>Metazoa</taxon>
        <taxon>Chordata</taxon>
        <taxon>Craniata</taxon>
        <taxon>Vertebrata</taxon>
        <taxon>Euteleostomi</taxon>
        <taxon>Actinopterygii</taxon>
        <taxon>Neopterygii</taxon>
        <taxon>Teleostei</taxon>
        <taxon>Anguilliformes</taxon>
        <taxon>Anguillidae</taxon>
        <taxon>Anguilla</taxon>
    </lineage>
</organism>
<proteinExistence type="predicted"/>
<evidence type="ECO:0000313" key="1">
    <source>
        <dbReference type="EMBL" id="JAH10409.1"/>
    </source>
</evidence>
<accession>A0A0E9Q0Z3</accession>
<reference evidence="1" key="1">
    <citation type="submission" date="2014-11" db="EMBL/GenBank/DDBJ databases">
        <authorList>
            <person name="Amaro Gonzalez C."/>
        </authorList>
    </citation>
    <scope>NUCLEOTIDE SEQUENCE</scope>
</reference>
<reference evidence="1" key="2">
    <citation type="journal article" date="2015" name="Fish Shellfish Immunol.">
        <title>Early steps in the European eel (Anguilla anguilla)-Vibrio vulnificus interaction in the gills: Role of the RtxA13 toxin.</title>
        <authorList>
            <person name="Callol A."/>
            <person name="Pajuelo D."/>
            <person name="Ebbesson L."/>
            <person name="Teles M."/>
            <person name="MacKenzie S."/>
            <person name="Amaro C."/>
        </authorList>
    </citation>
    <scope>NUCLEOTIDE SEQUENCE</scope>
</reference>
<dbReference type="AlphaFoldDB" id="A0A0E9Q0Z3"/>
<sequence>MFDYFGQNISHILYCILKVLGRRSCRRGR</sequence>